<reference evidence="8 9" key="1">
    <citation type="submission" date="2019-10" db="EMBL/GenBank/DDBJ databases">
        <title>Rubrobacter sp nov SCSIO 52090 isolated from a deep-sea sediment in the South China Sea.</title>
        <authorList>
            <person name="Chen R.W."/>
        </authorList>
    </citation>
    <scope>NUCLEOTIDE SEQUENCE [LARGE SCALE GENOMIC DNA]</scope>
    <source>
        <strain evidence="8 9">SCSIO 52909</strain>
    </source>
</reference>
<evidence type="ECO:0000256" key="1">
    <source>
        <dbReference type="ARBA" id="ARBA00022553"/>
    </source>
</evidence>
<evidence type="ECO:0000313" key="8">
    <source>
        <dbReference type="EMBL" id="QIN83268.1"/>
    </source>
</evidence>
<dbReference type="InterPro" id="IPR011006">
    <property type="entry name" value="CheY-like_superfamily"/>
</dbReference>
<keyword evidence="9" id="KW-1185">Reference proteome</keyword>
<dbReference type="PROSITE" id="PS00622">
    <property type="entry name" value="HTH_LUXR_1"/>
    <property type="match status" value="1"/>
</dbReference>
<feature type="modified residue" description="4-aspartylphosphate" evidence="5">
    <location>
        <position position="61"/>
    </location>
</feature>
<feature type="domain" description="Response regulatory" evidence="7">
    <location>
        <begin position="10"/>
        <end position="126"/>
    </location>
</feature>
<dbReference type="Gene3D" id="3.40.50.2300">
    <property type="match status" value="1"/>
</dbReference>
<evidence type="ECO:0000256" key="2">
    <source>
        <dbReference type="ARBA" id="ARBA00023015"/>
    </source>
</evidence>
<dbReference type="Pfam" id="PF00196">
    <property type="entry name" value="GerE"/>
    <property type="match status" value="1"/>
</dbReference>
<dbReference type="GO" id="GO:0006355">
    <property type="term" value="P:regulation of DNA-templated transcription"/>
    <property type="evidence" value="ECO:0007669"/>
    <property type="project" value="InterPro"/>
</dbReference>
<dbReference type="InterPro" id="IPR058245">
    <property type="entry name" value="NreC/VraR/RcsB-like_REC"/>
</dbReference>
<name>A0A6G8QA18_9ACTN</name>
<dbReference type="GO" id="GO:0000160">
    <property type="term" value="P:phosphorelay signal transduction system"/>
    <property type="evidence" value="ECO:0007669"/>
    <property type="project" value="InterPro"/>
</dbReference>
<evidence type="ECO:0000256" key="5">
    <source>
        <dbReference type="PROSITE-ProRule" id="PRU00169"/>
    </source>
</evidence>
<accession>A0A6G8QA18</accession>
<proteinExistence type="predicted"/>
<dbReference type="AlphaFoldDB" id="A0A6G8QA18"/>
<dbReference type="SUPFAM" id="SSF46894">
    <property type="entry name" value="C-terminal effector domain of the bipartite response regulators"/>
    <property type="match status" value="1"/>
</dbReference>
<dbReference type="CDD" id="cd06170">
    <property type="entry name" value="LuxR_C_like"/>
    <property type="match status" value="1"/>
</dbReference>
<dbReference type="CDD" id="cd17535">
    <property type="entry name" value="REC_NarL-like"/>
    <property type="match status" value="1"/>
</dbReference>
<dbReference type="KEGG" id="rub:GBA63_11915"/>
<dbReference type="PROSITE" id="PS50043">
    <property type="entry name" value="HTH_LUXR_2"/>
    <property type="match status" value="1"/>
</dbReference>
<dbReference type="SUPFAM" id="SSF52172">
    <property type="entry name" value="CheY-like"/>
    <property type="match status" value="1"/>
</dbReference>
<dbReference type="PANTHER" id="PTHR43214">
    <property type="entry name" value="TWO-COMPONENT RESPONSE REGULATOR"/>
    <property type="match status" value="1"/>
</dbReference>
<sequence length="227" mass="24796">MMDRPNKRIRVLVADDHPVFRRGMRAILGADPETELVGEATDGDEAIARALELRPDVILMDLNMPNTTGIEATRRILETSPGTAILMLTMFEDDDSVLAAMRAGAHGYLLKGSDGAQTLRAIHAVADGEAIFGPTITSRLTEYFASPERGRKTGPSHAFPNLTEREREILSLMAGGYTNTAIATRLYLSPKTVRNYVSSIFTKLQVTDRPQAIVRAREAGLGTKDTL</sequence>
<dbReference type="InterPro" id="IPR001789">
    <property type="entry name" value="Sig_transdc_resp-reg_receiver"/>
</dbReference>
<dbReference type="SMART" id="SM00421">
    <property type="entry name" value="HTH_LUXR"/>
    <property type="match status" value="1"/>
</dbReference>
<keyword evidence="2" id="KW-0805">Transcription regulation</keyword>
<dbReference type="Proteomes" id="UP000501452">
    <property type="component" value="Chromosome"/>
</dbReference>
<evidence type="ECO:0000256" key="4">
    <source>
        <dbReference type="ARBA" id="ARBA00023163"/>
    </source>
</evidence>
<organism evidence="8 9">
    <name type="scientific">Rubrobacter tropicus</name>
    <dbReference type="NCBI Taxonomy" id="2653851"/>
    <lineage>
        <taxon>Bacteria</taxon>
        <taxon>Bacillati</taxon>
        <taxon>Actinomycetota</taxon>
        <taxon>Rubrobacteria</taxon>
        <taxon>Rubrobacterales</taxon>
        <taxon>Rubrobacteraceae</taxon>
        <taxon>Rubrobacter</taxon>
    </lineage>
</organism>
<dbReference type="PROSITE" id="PS50110">
    <property type="entry name" value="RESPONSE_REGULATORY"/>
    <property type="match status" value="1"/>
</dbReference>
<dbReference type="PANTHER" id="PTHR43214:SF24">
    <property type="entry name" value="TRANSCRIPTIONAL REGULATORY PROTEIN NARL-RELATED"/>
    <property type="match status" value="1"/>
</dbReference>
<keyword evidence="1 5" id="KW-0597">Phosphoprotein</keyword>
<gene>
    <name evidence="8" type="ORF">GBA63_11915</name>
</gene>
<dbReference type="InterPro" id="IPR000792">
    <property type="entry name" value="Tscrpt_reg_LuxR_C"/>
</dbReference>
<feature type="domain" description="HTH luxR-type" evidence="6">
    <location>
        <begin position="155"/>
        <end position="220"/>
    </location>
</feature>
<evidence type="ECO:0000259" key="6">
    <source>
        <dbReference type="PROSITE" id="PS50043"/>
    </source>
</evidence>
<dbReference type="EMBL" id="CP045119">
    <property type="protein sequence ID" value="QIN83268.1"/>
    <property type="molecule type" value="Genomic_DNA"/>
</dbReference>
<evidence type="ECO:0000256" key="3">
    <source>
        <dbReference type="ARBA" id="ARBA00023125"/>
    </source>
</evidence>
<evidence type="ECO:0000259" key="7">
    <source>
        <dbReference type="PROSITE" id="PS50110"/>
    </source>
</evidence>
<keyword evidence="3" id="KW-0238">DNA-binding</keyword>
<dbReference type="PRINTS" id="PR00038">
    <property type="entry name" value="HTHLUXR"/>
</dbReference>
<dbReference type="InterPro" id="IPR039420">
    <property type="entry name" value="WalR-like"/>
</dbReference>
<keyword evidence="4" id="KW-0804">Transcription</keyword>
<protein>
    <submittedName>
        <fullName evidence="8">Response regulator</fullName>
    </submittedName>
</protein>
<dbReference type="Pfam" id="PF00072">
    <property type="entry name" value="Response_reg"/>
    <property type="match status" value="1"/>
</dbReference>
<evidence type="ECO:0000313" key="9">
    <source>
        <dbReference type="Proteomes" id="UP000501452"/>
    </source>
</evidence>
<dbReference type="GO" id="GO:0003677">
    <property type="term" value="F:DNA binding"/>
    <property type="evidence" value="ECO:0007669"/>
    <property type="project" value="UniProtKB-KW"/>
</dbReference>
<dbReference type="SMART" id="SM00448">
    <property type="entry name" value="REC"/>
    <property type="match status" value="1"/>
</dbReference>
<dbReference type="InterPro" id="IPR016032">
    <property type="entry name" value="Sig_transdc_resp-reg_C-effctor"/>
</dbReference>